<dbReference type="GO" id="GO:0004673">
    <property type="term" value="F:protein histidine kinase activity"/>
    <property type="evidence" value="ECO:0007669"/>
    <property type="project" value="UniProtKB-EC"/>
</dbReference>
<dbReference type="SMART" id="SM00387">
    <property type="entry name" value="HATPase_c"/>
    <property type="match status" value="1"/>
</dbReference>
<dbReference type="OrthoDB" id="1931120at2"/>
<comment type="catalytic activity">
    <reaction evidence="1">
        <text>ATP + protein L-histidine = ADP + protein N-phospho-L-histidine.</text>
        <dbReference type="EC" id="2.7.13.3"/>
    </reaction>
</comment>
<sequence>MSENRVDAEPVSAILSGEFARKLAARDKTIEVLKRRIARESHLSNTTPFAILEQNVGLEKVVALKTQELEKKRRELETALDELRITQSQLLQAQKMESIGQLAAGIAHEINTPAQYVSDNVGFVKSASDSLLHLLDAALILADSVREQMTEMPALQAFDTALKKTKVDFFRQQVPNALDESLEGLGRITKIVSAMKEFSHPSQNEKEYADIREIINTTITVARNEWKYVATLNTYFADNLPQVPCLRDMIGQVILNLVINAAHAIADKVQAGVKEKGNIEISVIPKNDYLEVKVKDDGTGIPENIRNRIFEPFFTTKAVGKGTGQGLAIVYSTIVDKHHGQIRCESEPGIGTTFIIELPLHYIAEGNEACK</sequence>
<keyword evidence="4" id="KW-0808">Transferase</keyword>
<keyword evidence="12" id="KW-1185">Reference proteome</keyword>
<proteinExistence type="predicted"/>
<accession>A0A1B7L6C8</accession>
<organism evidence="11 12">
    <name type="scientific">Mangrovibacter phragmitis</name>
    <dbReference type="NCBI Taxonomy" id="1691903"/>
    <lineage>
        <taxon>Bacteria</taxon>
        <taxon>Pseudomonadati</taxon>
        <taxon>Pseudomonadota</taxon>
        <taxon>Gammaproteobacteria</taxon>
        <taxon>Enterobacterales</taxon>
        <taxon>Enterobacteriaceae</taxon>
        <taxon>Mangrovibacter</taxon>
    </lineage>
</organism>
<dbReference type="InterPro" id="IPR005467">
    <property type="entry name" value="His_kinase_dom"/>
</dbReference>
<protein>
    <recommendedName>
        <fullName evidence="2">histidine kinase</fullName>
        <ecNumber evidence="2">2.7.13.3</ecNumber>
    </recommendedName>
</protein>
<dbReference type="SUPFAM" id="SSF55874">
    <property type="entry name" value="ATPase domain of HSP90 chaperone/DNA topoisomerase II/histidine kinase"/>
    <property type="match status" value="1"/>
</dbReference>
<evidence type="ECO:0000313" key="11">
    <source>
        <dbReference type="EMBL" id="OAT77939.1"/>
    </source>
</evidence>
<keyword evidence="3" id="KW-0597">Phosphoprotein</keyword>
<dbReference type="InterPro" id="IPR003594">
    <property type="entry name" value="HATPase_dom"/>
</dbReference>
<keyword evidence="7" id="KW-0067">ATP-binding</keyword>
<evidence type="ECO:0000256" key="7">
    <source>
        <dbReference type="ARBA" id="ARBA00022840"/>
    </source>
</evidence>
<evidence type="ECO:0000256" key="8">
    <source>
        <dbReference type="ARBA" id="ARBA00023012"/>
    </source>
</evidence>
<evidence type="ECO:0000256" key="3">
    <source>
        <dbReference type="ARBA" id="ARBA00022553"/>
    </source>
</evidence>
<comment type="caution">
    <text evidence="11">The sequence shown here is derived from an EMBL/GenBank/DDBJ whole genome shotgun (WGS) entry which is preliminary data.</text>
</comment>
<dbReference type="Gene3D" id="1.10.287.130">
    <property type="match status" value="1"/>
</dbReference>
<feature type="domain" description="Histidine kinase" evidence="10">
    <location>
        <begin position="105"/>
        <end position="362"/>
    </location>
</feature>
<evidence type="ECO:0000256" key="6">
    <source>
        <dbReference type="ARBA" id="ARBA00022777"/>
    </source>
</evidence>
<dbReference type="InterPro" id="IPR036890">
    <property type="entry name" value="HATPase_C_sf"/>
</dbReference>
<keyword evidence="9" id="KW-0175">Coiled coil</keyword>
<evidence type="ECO:0000256" key="9">
    <source>
        <dbReference type="SAM" id="Coils"/>
    </source>
</evidence>
<dbReference type="Proteomes" id="UP000078225">
    <property type="component" value="Unassembled WGS sequence"/>
</dbReference>
<name>A0A1B7L6C8_9ENTR</name>
<keyword evidence="5" id="KW-0547">Nucleotide-binding</keyword>
<dbReference type="Gene3D" id="3.30.565.10">
    <property type="entry name" value="Histidine kinase-like ATPase, C-terminal domain"/>
    <property type="match status" value="1"/>
</dbReference>
<evidence type="ECO:0000256" key="1">
    <source>
        <dbReference type="ARBA" id="ARBA00000085"/>
    </source>
</evidence>
<keyword evidence="6 11" id="KW-0418">Kinase</keyword>
<dbReference type="GO" id="GO:0005524">
    <property type="term" value="F:ATP binding"/>
    <property type="evidence" value="ECO:0007669"/>
    <property type="project" value="UniProtKB-KW"/>
</dbReference>
<dbReference type="PANTHER" id="PTHR43065:SF46">
    <property type="entry name" value="C4-DICARBOXYLATE TRANSPORT SENSOR PROTEIN DCTB"/>
    <property type="match status" value="1"/>
</dbReference>
<dbReference type="PROSITE" id="PS50109">
    <property type="entry name" value="HIS_KIN"/>
    <property type="match status" value="1"/>
</dbReference>
<dbReference type="EC" id="2.7.13.3" evidence="2"/>
<feature type="coiled-coil region" evidence="9">
    <location>
        <begin position="62"/>
        <end position="93"/>
    </location>
</feature>
<dbReference type="Pfam" id="PF02518">
    <property type="entry name" value="HATPase_c"/>
    <property type="match status" value="1"/>
</dbReference>
<evidence type="ECO:0000256" key="5">
    <source>
        <dbReference type="ARBA" id="ARBA00022741"/>
    </source>
</evidence>
<dbReference type="STRING" id="1691903.A9B99_18845"/>
<dbReference type="GO" id="GO:0000160">
    <property type="term" value="P:phosphorelay signal transduction system"/>
    <property type="evidence" value="ECO:0007669"/>
    <property type="project" value="UniProtKB-KW"/>
</dbReference>
<dbReference type="InterPro" id="IPR004358">
    <property type="entry name" value="Sig_transdc_His_kin-like_C"/>
</dbReference>
<dbReference type="RefSeq" id="WP_064595915.1">
    <property type="nucleotide sequence ID" value="NZ_LYRP01000003.1"/>
</dbReference>
<dbReference type="PRINTS" id="PR00344">
    <property type="entry name" value="BCTRLSENSOR"/>
</dbReference>
<gene>
    <name evidence="11" type="ORF">A9B99_18845</name>
</gene>
<evidence type="ECO:0000256" key="2">
    <source>
        <dbReference type="ARBA" id="ARBA00012438"/>
    </source>
</evidence>
<evidence type="ECO:0000313" key="12">
    <source>
        <dbReference type="Proteomes" id="UP000078225"/>
    </source>
</evidence>
<dbReference type="PANTHER" id="PTHR43065">
    <property type="entry name" value="SENSOR HISTIDINE KINASE"/>
    <property type="match status" value="1"/>
</dbReference>
<dbReference type="EMBL" id="LYRP01000003">
    <property type="protein sequence ID" value="OAT77939.1"/>
    <property type="molecule type" value="Genomic_DNA"/>
</dbReference>
<keyword evidence="8" id="KW-0902">Two-component regulatory system</keyword>
<reference evidence="12" key="1">
    <citation type="submission" date="2016-05" db="EMBL/GenBank/DDBJ databases">
        <authorList>
            <person name="Behera P."/>
            <person name="Vaishampayan P."/>
            <person name="Singh N."/>
            <person name="Raina V."/>
            <person name="Suar M."/>
            <person name="Pattnaik A."/>
            <person name="Rastogi G."/>
        </authorList>
    </citation>
    <scope>NUCLEOTIDE SEQUENCE [LARGE SCALE GENOMIC DNA]</scope>
    <source>
        <strain evidence="12">MP23</strain>
    </source>
</reference>
<evidence type="ECO:0000256" key="4">
    <source>
        <dbReference type="ARBA" id="ARBA00022679"/>
    </source>
</evidence>
<dbReference type="AlphaFoldDB" id="A0A1B7L6C8"/>
<evidence type="ECO:0000259" key="10">
    <source>
        <dbReference type="PROSITE" id="PS50109"/>
    </source>
</evidence>